<dbReference type="Proteomes" id="UP000829398">
    <property type="component" value="Chromosome 3"/>
</dbReference>
<protein>
    <submittedName>
        <fullName evidence="1">Diacylglycerol O-acyltransferase</fullName>
    </submittedName>
</protein>
<name>A0ACB8M2J6_CITSI</name>
<sequence>MVNNGGKASSGDIYEEPLSPAALLFQAPNFNCHIIAIMGCKTSINPSVIKEGLQHTLIKHPRFSSKLVVQGRKKKWTRTTVNVENHVIVPELDPKMENPDQFIEDYISYITTNPMDYSKPLWEVHLLNVKTSDAEAVGVFRIHHSIGDGASLISLLLACTRKTSDTEALPTIPVQKRGGSSTATAGWFCWWLLLAIWSAIRLIWNTIADLVTFLATVLFLKDTENPLKGGPGVELVPKRFVHRTIGLDDIKLVKNAMNMIGLLRYVAGSAGDKSMQNGGAKHESNNTLPKKLRLRAAILVNLRPTTGIQALADMMAKESKGGWGNWIGYILLPFTIALQNDPLDYIRVAKATIDRRKHSLEAFCTFSTAKFVLYTFGAKVAAAIAHRVLSNTTMAFSNVVGPLEEISFYGHPMAYLAPSVYGHPHALTIHFQSYVNKMTFCVAVDPNVIPDPHLLCKDIEESLKVIKDCVVERGLIEDDAAQLATDWDRIKWYQSQFTMTTNRERIDRIESELGEMQDKIQHMELGINDKLAHIEATLSKLADSINTSKGSPSINIQADLPSIDNNTASSQPGRENSEGVANTFSLE</sequence>
<keyword evidence="2" id="KW-1185">Reference proteome</keyword>
<evidence type="ECO:0000313" key="1">
    <source>
        <dbReference type="EMBL" id="KAH9779907.1"/>
    </source>
</evidence>
<evidence type="ECO:0000313" key="2">
    <source>
        <dbReference type="Proteomes" id="UP000829398"/>
    </source>
</evidence>
<dbReference type="EMBL" id="CM039172">
    <property type="protein sequence ID" value="KAH9779907.1"/>
    <property type="molecule type" value="Genomic_DNA"/>
</dbReference>
<reference evidence="2" key="1">
    <citation type="journal article" date="2023" name="Hortic. Res.">
        <title>A chromosome-level phased genome enabling allele-level studies in sweet orange: a case study on citrus Huanglongbing tolerance.</title>
        <authorList>
            <person name="Wu B."/>
            <person name="Yu Q."/>
            <person name="Deng Z."/>
            <person name="Duan Y."/>
            <person name="Luo F."/>
            <person name="Gmitter F. Jr."/>
        </authorList>
    </citation>
    <scope>NUCLEOTIDE SEQUENCE [LARGE SCALE GENOMIC DNA]</scope>
    <source>
        <strain evidence="2">cv. Valencia</strain>
    </source>
</reference>
<gene>
    <name evidence="1" type="ORF">KPL71_007883</name>
</gene>
<organism evidence="1 2">
    <name type="scientific">Citrus sinensis</name>
    <name type="common">Sweet orange</name>
    <name type="synonym">Citrus aurantium var. sinensis</name>
    <dbReference type="NCBI Taxonomy" id="2711"/>
    <lineage>
        <taxon>Eukaryota</taxon>
        <taxon>Viridiplantae</taxon>
        <taxon>Streptophyta</taxon>
        <taxon>Embryophyta</taxon>
        <taxon>Tracheophyta</taxon>
        <taxon>Spermatophyta</taxon>
        <taxon>Magnoliopsida</taxon>
        <taxon>eudicotyledons</taxon>
        <taxon>Gunneridae</taxon>
        <taxon>Pentapetalae</taxon>
        <taxon>rosids</taxon>
        <taxon>malvids</taxon>
        <taxon>Sapindales</taxon>
        <taxon>Rutaceae</taxon>
        <taxon>Aurantioideae</taxon>
        <taxon>Citrus</taxon>
    </lineage>
</organism>
<comment type="caution">
    <text evidence="1">The sequence shown here is derived from an EMBL/GenBank/DDBJ whole genome shotgun (WGS) entry which is preliminary data.</text>
</comment>
<proteinExistence type="predicted"/>
<accession>A0ACB8M2J6</accession>